<reference evidence="1" key="1">
    <citation type="journal article" date="2015" name="Front. Microbiol.">
        <title>Combining genomic sequencing methods to explore viral diversity and reveal potential virus-host interactions.</title>
        <authorList>
            <person name="Chow C.E."/>
            <person name="Winget D.M."/>
            <person name="White R.A.III."/>
            <person name="Hallam S.J."/>
            <person name="Suttle C.A."/>
        </authorList>
    </citation>
    <scope>NUCLEOTIDE SEQUENCE</scope>
    <source>
        <strain evidence="1">Oxic1_5</strain>
    </source>
</reference>
<organism evidence="1">
    <name type="scientific">uncultured marine virus</name>
    <dbReference type="NCBI Taxonomy" id="186617"/>
    <lineage>
        <taxon>Viruses</taxon>
        <taxon>environmental samples</taxon>
    </lineage>
</organism>
<dbReference type="Pfam" id="PF03237">
    <property type="entry name" value="Terminase_6N"/>
    <property type="match status" value="1"/>
</dbReference>
<evidence type="ECO:0000313" key="1">
    <source>
        <dbReference type="EMBL" id="AKH47998.1"/>
    </source>
</evidence>
<sequence length="436" mass="50684">MEVRWKPQPKQEIALKSNANEILFGGARGGGKTDTGMTWLMYDIEHPKYRALVIRRNATDLSDWIDRARDMYSGSKGKMVGDTFIFPSGARIRTGHLADKEAYQKYQGHEYHKIVMEELTHIARESDYEKLLASCRSTVDGLVPQIFCTTNPDGPGHEWVKERWEIPDTPSEPVTSFKKGRKLVFIPSSVYDNEILITKDKEYVKYLESIEDEELRRAWLEGSWEGFGVEGAYYREQMRRTESEGRVVSNLYDPLIPVSTWCDLGIADSFSIGYFQAIGKEVRVIDYDEFEGEGLKDAIRRMAEKGYNYDQHYAPHDIEVRELGTGISRLETARGFGINYNVVPKLGIQDGIDALRMRFVSLWFDKEKCKQLMAHLKRYHKEFDEKRGVYKNKPAHDPSSHGADMMRYWAVTKVYNEDHEQEYRIYKNRSNNRSMR</sequence>
<name>A0A0F7L8U7_9VIRU</name>
<dbReference type="InterPro" id="IPR027417">
    <property type="entry name" value="P-loop_NTPase"/>
</dbReference>
<proteinExistence type="predicted"/>
<protein>
    <submittedName>
        <fullName evidence="1">PBSX family phage terminase large subunit</fullName>
    </submittedName>
</protein>
<dbReference type="EMBL" id="KR029600">
    <property type="protein sequence ID" value="AKH47998.1"/>
    <property type="molecule type" value="Genomic_DNA"/>
</dbReference>
<dbReference type="Gene3D" id="3.40.50.300">
    <property type="entry name" value="P-loop containing nucleotide triphosphate hydrolases"/>
    <property type="match status" value="1"/>
</dbReference>
<dbReference type="Gene3D" id="3.30.420.280">
    <property type="match status" value="1"/>
</dbReference>
<accession>A0A0F7L8U7</accession>
<reference evidence="1" key="2">
    <citation type="submission" date="2015-03" db="EMBL/GenBank/DDBJ databases">
        <authorList>
            <person name="Chow C.-E.T."/>
            <person name="Winget D.M."/>
            <person name="White R.A.III."/>
            <person name="Hallam S.J."/>
            <person name="Suttle C.A."/>
        </authorList>
    </citation>
    <scope>NUCLEOTIDE SEQUENCE</scope>
    <source>
        <strain evidence="1">Oxic1_5</strain>
    </source>
</reference>